<dbReference type="Pfam" id="PF07963">
    <property type="entry name" value="N_methyl"/>
    <property type="match status" value="1"/>
</dbReference>
<dbReference type="GO" id="GO:0009289">
    <property type="term" value="C:pilus"/>
    <property type="evidence" value="ECO:0007669"/>
    <property type="project" value="InterPro"/>
</dbReference>
<dbReference type="Gene3D" id="3.30.700.10">
    <property type="entry name" value="Glycoprotein, Type 4 Pilin"/>
    <property type="match status" value="1"/>
</dbReference>
<evidence type="ECO:0000256" key="2">
    <source>
        <dbReference type="ARBA" id="ARBA00022481"/>
    </source>
</evidence>
<protein>
    <submittedName>
        <fullName evidence="5">Type IV pilus assembly protein PilA</fullName>
    </submittedName>
</protein>
<dbReference type="PROSITE" id="PS00409">
    <property type="entry name" value="PROKAR_NTER_METHYL"/>
    <property type="match status" value="1"/>
</dbReference>
<dbReference type="InterPro" id="IPR012902">
    <property type="entry name" value="N_methyl_site"/>
</dbReference>
<evidence type="ECO:0000256" key="3">
    <source>
        <dbReference type="RuleBase" id="RU000389"/>
    </source>
</evidence>
<sequence>MQAMRKVQAGFTLIELLIVVAIIGILAAVAIPAYQSYTARAQASEAFILLDGIKASAAEAFQNNGTLASYTVPSTATTTGKYVNSIAVSGSPTASQLILEATMKTTGVASVISGDTVQLQTNDGGKTWACNGGTLEPDYRPTACQ</sequence>
<dbReference type="AlphaFoldDB" id="A0A4R3JUB0"/>
<dbReference type="EMBL" id="SLZY01000020">
    <property type="protein sequence ID" value="TCS69452.1"/>
    <property type="molecule type" value="Genomic_DNA"/>
</dbReference>
<dbReference type="Proteomes" id="UP000295135">
    <property type="component" value="Unassembled WGS sequence"/>
</dbReference>
<dbReference type="OrthoDB" id="8607132at2"/>
<keyword evidence="6" id="KW-1185">Reference proteome</keyword>
<keyword evidence="4" id="KW-0812">Transmembrane</keyword>
<dbReference type="NCBIfam" id="TIGR02532">
    <property type="entry name" value="IV_pilin_GFxxxE"/>
    <property type="match status" value="1"/>
</dbReference>
<reference evidence="5 6" key="1">
    <citation type="submission" date="2019-03" db="EMBL/GenBank/DDBJ databases">
        <title>Genomic Encyclopedia of Type Strains, Phase IV (KMG-IV): sequencing the most valuable type-strain genomes for metagenomic binning, comparative biology and taxonomic classification.</title>
        <authorList>
            <person name="Goeker M."/>
        </authorList>
    </citation>
    <scope>NUCLEOTIDE SEQUENCE [LARGE SCALE GENOMIC DNA]</scope>
    <source>
        <strain evidence="5 6">DSM 103923</strain>
    </source>
</reference>
<feature type="transmembrane region" description="Helical" evidence="4">
    <location>
        <begin position="12"/>
        <end position="34"/>
    </location>
</feature>
<comment type="similarity">
    <text evidence="1 3">Belongs to the N-Me-Phe pilin family.</text>
</comment>
<accession>A0A4R3JUB0</accession>
<evidence type="ECO:0000313" key="6">
    <source>
        <dbReference type="Proteomes" id="UP000295135"/>
    </source>
</evidence>
<evidence type="ECO:0000313" key="5">
    <source>
        <dbReference type="EMBL" id="TCS69452.1"/>
    </source>
</evidence>
<dbReference type="SUPFAM" id="SSF54523">
    <property type="entry name" value="Pili subunits"/>
    <property type="match status" value="1"/>
</dbReference>
<dbReference type="Pfam" id="PF00114">
    <property type="entry name" value="Pilin"/>
    <property type="match status" value="1"/>
</dbReference>
<organism evidence="5 6">
    <name type="scientific">Sulfuritortus calidifontis</name>
    <dbReference type="NCBI Taxonomy" id="1914471"/>
    <lineage>
        <taxon>Bacteria</taxon>
        <taxon>Pseudomonadati</taxon>
        <taxon>Pseudomonadota</taxon>
        <taxon>Betaproteobacteria</taxon>
        <taxon>Nitrosomonadales</taxon>
        <taxon>Thiobacillaceae</taxon>
        <taxon>Sulfuritortus</taxon>
    </lineage>
</organism>
<name>A0A4R3JUB0_9PROT</name>
<keyword evidence="2" id="KW-0488">Methylation</keyword>
<dbReference type="InterPro" id="IPR045584">
    <property type="entry name" value="Pilin-like"/>
</dbReference>
<keyword evidence="4" id="KW-0472">Membrane</keyword>
<proteinExistence type="inferred from homology"/>
<dbReference type="PANTHER" id="PTHR30093">
    <property type="entry name" value="GENERAL SECRETION PATHWAY PROTEIN G"/>
    <property type="match status" value="1"/>
</dbReference>
<evidence type="ECO:0000256" key="4">
    <source>
        <dbReference type="SAM" id="Phobius"/>
    </source>
</evidence>
<gene>
    <name evidence="5" type="ORF">EDC61_12013</name>
</gene>
<dbReference type="PANTHER" id="PTHR30093:SF34">
    <property type="entry name" value="PREPILIN PEPTIDASE-DEPENDENT PROTEIN D"/>
    <property type="match status" value="1"/>
</dbReference>
<dbReference type="InterPro" id="IPR001082">
    <property type="entry name" value="Pilin"/>
</dbReference>
<evidence type="ECO:0000256" key="1">
    <source>
        <dbReference type="ARBA" id="ARBA00005233"/>
    </source>
</evidence>
<comment type="caution">
    <text evidence="5">The sequence shown here is derived from an EMBL/GenBank/DDBJ whole genome shotgun (WGS) entry which is preliminary data.</text>
</comment>
<dbReference type="GO" id="GO:0007155">
    <property type="term" value="P:cell adhesion"/>
    <property type="evidence" value="ECO:0007669"/>
    <property type="project" value="InterPro"/>
</dbReference>
<keyword evidence="3" id="KW-0281">Fimbrium</keyword>
<keyword evidence="4" id="KW-1133">Transmembrane helix</keyword>